<dbReference type="HOGENOM" id="CLU_030006_3_1_12"/>
<dbReference type="PANTHER" id="PTHR46211">
    <property type="entry name" value="GLYCEROPHOSPHORYL DIESTER PHOSPHODIESTERASE"/>
    <property type="match status" value="1"/>
</dbReference>
<dbReference type="Proteomes" id="UP000006048">
    <property type="component" value="Chromosome"/>
</dbReference>
<dbReference type="EMBL" id="CP002959">
    <property type="protein sequence ID" value="AFM13717.1"/>
    <property type="molecule type" value="Genomic_DNA"/>
</dbReference>
<keyword evidence="3" id="KW-1185">Reference proteome</keyword>
<evidence type="ECO:0000313" key="2">
    <source>
        <dbReference type="EMBL" id="AFM13717.1"/>
    </source>
</evidence>
<organism evidence="2 3">
    <name type="scientific">Turneriella parva (strain ATCC BAA-1111 / DSM 21527 / NCTC 11395 / H)</name>
    <name type="common">Leptospira parva</name>
    <dbReference type="NCBI Taxonomy" id="869212"/>
    <lineage>
        <taxon>Bacteria</taxon>
        <taxon>Pseudomonadati</taxon>
        <taxon>Spirochaetota</taxon>
        <taxon>Spirochaetia</taxon>
        <taxon>Leptospirales</taxon>
        <taxon>Leptospiraceae</taxon>
        <taxon>Turneriella</taxon>
    </lineage>
</organism>
<name>I4B8W0_TURPD</name>
<dbReference type="Gene3D" id="3.20.20.190">
    <property type="entry name" value="Phosphatidylinositol (PI) phosphodiesterase"/>
    <property type="match status" value="1"/>
</dbReference>
<dbReference type="InterPro" id="IPR030395">
    <property type="entry name" value="GP_PDE_dom"/>
</dbReference>
<dbReference type="InterPro" id="IPR017946">
    <property type="entry name" value="PLC-like_Pdiesterase_TIM-brl"/>
</dbReference>
<dbReference type="PROSITE" id="PS51704">
    <property type="entry name" value="GP_PDE"/>
    <property type="match status" value="1"/>
</dbReference>
<dbReference type="SUPFAM" id="SSF51695">
    <property type="entry name" value="PLC-like phosphodiesterases"/>
    <property type="match status" value="1"/>
</dbReference>
<dbReference type="RefSeq" id="WP_014804218.1">
    <property type="nucleotide sequence ID" value="NC_018020.1"/>
</dbReference>
<dbReference type="GO" id="GO:0008081">
    <property type="term" value="F:phosphoric diester hydrolase activity"/>
    <property type="evidence" value="ECO:0007669"/>
    <property type="project" value="InterPro"/>
</dbReference>
<gene>
    <name evidence="2" type="ordered locus">Turpa_3078</name>
</gene>
<accession>I4B8W0</accession>
<dbReference type="GO" id="GO:0006629">
    <property type="term" value="P:lipid metabolic process"/>
    <property type="evidence" value="ECO:0007669"/>
    <property type="project" value="InterPro"/>
</dbReference>
<evidence type="ECO:0000259" key="1">
    <source>
        <dbReference type="PROSITE" id="PS51704"/>
    </source>
</evidence>
<dbReference type="OrthoDB" id="384721at2"/>
<evidence type="ECO:0000313" key="3">
    <source>
        <dbReference type="Proteomes" id="UP000006048"/>
    </source>
</evidence>
<dbReference type="KEGG" id="tpx:Turpa_3078"/>
<dbReference type="AlphaFoldDB" id="I4B8W0"/>
<dbReference type="PATRIC" id="fig|869212.3.peg.3105"/>
<proteinExistence type="predicted"/>
<dbReference type="Pfam" id="PF03009">
    <property type="entry name" value="GDPD"/>
    <property type="match status" value="1"/>
</dbReference>
<sequence length="303" mass="34259">MIFAGAAALAATIYLAFRSYRHQPRSFASYFTDFKPMVATHRGHGKMGAVAENTLAAFKASEKLGFRAHELDVRMSRDKKIVLLHGPTLAHTTNGKGRVEERSYHEIARLNAAHYLNPAGTSRKNQQAHEPVPLLSEVLRNIQKTSFVNVEIKRDRFDFNTKLEPLVDQVVNETGAAPRVCYSGFHFLTLWHMKNTGTRCPVGLLIEPGIFARFKCWLYRHVLLPDNIHLHHSTATASLLQALKRRGYGIAIWTVNDAARARELFAQGADMVITDNMSFIEDFAAEHRAKKSKKPTAKKRRRK</sequence>
<feature type="domain" description="GP-PDE" evidence="1">
    <location>
        <begin position="36"/>
        <end position="284"/>
    </location>
</feature>
<dbReference type="STRING" id="869212.Turpa_3078"/>
<dbReference type="PANTHER" id="PTHR46211:SF14">
    <property type="entry name" value="GLYCEROPHOSPHODIESTER PHOSPHODIESTERASE"/>
    <property type="match status" value="1"/>
</dbReference>
<reference evidence="2 3" key="1">
    <citation type="submission" date="2012-06" db="EMBL/GenBank/DDBJ databases">
        <title>The complete chromosome of genome of Turneriella parva DSM 21527.</title>
        <authorList>
            <consortium name="US DOE Joint Genome Institute (JGI-PGF)"/>
            <person name="Lucas S."/>
            <person name="Han J."/>
            <person name="Lapidus A."/>
            <person name="Bruce D."/>
            <person name="Goodwin L."/>
            <person name="Pitluck S."/>
            <person name="Peters L."/>
            <person name="Kyrpides N."/>
            <person name="Mavromatis K."/>
            <person name="Ivanova N."/>
            <person name="Mikhailova N."/>
            <person name="Chertkov O."/>
            <person name="Detter J.C."/>
            <person name="Tapia R."/>
            <person name="Han C."/>
            <person name="Land M."/>
            <person name="Hauser L."/>
            <person name="Markowitz V."/>
            <person name="Cheng J.-F."/>
            <person name="Hugenholtz P."/>
            <person name="Woyke T."/>
            <person name="Wu D."/>
            <person name="Gronow S."/>
            <person name="Wellnitz S."/>
            <person name="Brambilla E."/>
            <person name="Klenk H.-P."/>
            <person name="Eisen J.A."/>
        </authorList>
    </citation>
    <scope>NUCLEOTIDE SEQUENCE [LARGE SCALE GENOMIC DNA]</scope>
    <source>
        <strain evidence="3">ATCC BAA-1111 / DSM 21527 / NCTC 11395 / H</strain>
    </source>
</reference>
<protein>
    <submittedName>
        <fullName evidence="2">Glycerophosphoryl diester phosphodiesterase</fullName>
    </submittedName>
</protein>